<evidence type="ECO:0000256" key="4">
    <source>
        <dbReference type="ARBA" id="ARBA00039638"/>
    </source>
</evidence>
<organism evidence="8 9">
    <name type="scientific">Euroglyphus maynei</name>
    <name type="common">Mayne's house dust mite</name>
    <dbReference type="NCBI Taxonomy" id="6958"/>
    <lineage>
        <taxon>Eukaryota</taxon>
        <taxon>Metazoa</taxon>
        <taxon>Ecdysozoa</taxon>
        <taxon>Arthropoda</taxon>
        <taxon>Chelicerata</taxon>
        <taxon>Arachnida</taxon>
        <taxon>Acari</taxon>
        <taxon>Acariformes</taxon>
        <taxon>Sarcoptiformes</taxon>
        <taxon>Astigmata</taxon>
        <taxon>Psoroptidia</taxon>
        <taxon>Analgoidea</taxon>
        <taxon>Pyroglyphidae</taxon>
        <taxon>Pyroglyphinae</taxon>
        <taxon>Euroglyphus</taxon>
    </lineage>
</organism>
<dbReference type="Proteomes" id="UP000194236">
    <property type="component" value="Unassembled WGS sequence"/>
</dbReference>
<evidence type="ECO:0000256" key="6">
    <source>
        <dbReference type="ARBA" id="ARBA00048277"/>
    </source>
</evidence>
<dbReference type="Pfam" id="PF00501">
    <property type="entry name" value="AMP-binding"/>
    <property type="match status" value="1"/>
</dbReference>
<protein>
    <recommendedName>
        <fullName evidence="4">Medium-chain acyl-CoA ligase ACSF2, mitochondrial</fullName>
    </recommendedName>
</protein>
<name>A0A1Y3AYY7_EURMA</name>
<dbReference type="PANTHER" id="PTHR43201">
    <property type="entry name" value="ACYL-COA SYNTHETASE"/>
    <property type="match status" value="1"/>
</dbReference>
<gene>
    <name evidence="8" type="ORF">BLA29_009909</name>
</gene>
<evidence type="ECO:0000256" key="3">
    <source>
        <dbReference type="ARBA" id="ARBA00037247"/>
    </source>
</evidence>
<comment type="catalytic activity">
    <reaction evidence="6">
        <text>a medium-chain fatty acid + ATP + CoA = a medium-chain fatty acyl-CoA + AMP + diphosphate</text>
        <dbReference type="Rhea" id="RHEA:48340"/>
        <dbReference type="ChEBI" id="CHEBI:30616"/>
        <dbReference type="ChEBI" id="CHEBI:33019"/>
        <dbReference type="ChEBI" id="CHEBI:57287"/>
        <dbReference type="ChEBI" id="CHEBI:59558"/>
        <dbReference type="ChEBI" id="CHEBI:90546"/>
        <dbReference type="ChEBI" id="CHEBI:456215"/>
        <dbReference type="EC" id="6.2.1.2"/>
    </reaction>
</comment>
<accession>A0A1Y3AYY7</accession>
<dbReference type="SUPFAM" id="SSF56801">
    <property type="entry name" value="Acetyl-CoA synthetase-like"/>
    <property type="match status" value="1"/>
</dbReference>
<feature type="non-terminal residue" evidence="8">
    <location>
        <position position="171"/>
    </location>
</feature>
<reference evidence="8 9" key="1">
    <citation type="submission" date="2017-03" db="EMBL/GenBank/DDBJ databases">
        <title>Genome Survey of Euroglyphus maynei.</title>
        <authorList>
            <person name="Arlian L.G."/>
            <person name="Morgan M.S."/>
            <person name="Rider S.D."/>
        </authorList>
    </citation>
    <scope>NUCLEOTIDE SEQUENCE [LARGE SCALE GENOMIC DNA]</scope>
    <source>
        <strain evidence="8">Arlian Lab</strain>
        <tissue evidence="8">Whole body</tissue>
    </source>
</reference>
<feature type="domain" description="AMP-dependent synthetase/ligase" evidence="7">
    <location>
        <begin position="5"/>
        <end position="110"/>
    </location>
</feature>
<evidence type="ECO:0000313" key="9">
    <source>
        <dbReference type="Proteomes" id="UP000194236"/>
    </source>
</evidence>
<evidence type="ECO:0000256" key="2">
    <source>
        <dbReference type="ARBA" id="ARBA00022598"/>
    </source>
</evidence>
<evidence type="ECO:0000256" key="5">
    <source>
        <dbReference type="ARBA" id="ARBA00047319"/>
    </source>
</evidence>
<dbReference type="PANTHER" id="PTHR43201:SF5">
    <property type="entry name" value="MEDIUM-CHAIN ACYL-COA LIGASE ACSF2, MITOCHONDRIAL"/>
    <property type="match status" value="1"/>
</dbReference>
<proteinExistence type="inferred from homology"/>
<dbReference type="EMBL" id="MUJZ01054351">
    <property type="protein sequence ID" value="OTF72843.1"/>
    <property type="molecule type" value="Genomic_DNA"/>
</dbReference>
<comment type="similarity">
    <text evidence="1">Belongs to the ATP-dependent AMP-binding enzyme family.</text>
</comment>
<keyword evidence="2" id="KW-0436">Ligase</keyword>
<evidence type="ECO:0000313" key="8">
    <source>
        <dbReference type="EMBL" id="OTF72843.1"/>
    </source>
</evidence>
<dbReference type="GO" id="GO:0006631">
    <property type="term" value="P:fatty acid metabolic process"/>
    <property type="evidence" value="ECO:0007669"/>
    <property type="project" value="TreeGrafter"/>
</dbReference>
<evidence type="ECO:0000259" key="7">
    <source>
        <dbReference type="Pfam" id="PF00501"/>
    </source>
</evidence>
<dbReference type="InterPro" id="IPR000873">
    <property type="entry name" value="AMP-dep_synth/lig_dom"/>
</dbReference>
<dbReference type="AlphaFoldDB" id="A0A1Y3AYY7"/>
<dbReference type="Gene3D" id="3.40.50.980">
    <property type="match status" value="1"/>
</dbReference>
<comment type="caution">
    <text evidence="8">The sequence shown here is derived from an EMBL/GenBank/DDBJ whole genome shotgun (WGS) entry which is preliminary data.</text>
</comment>
<dbReference type="OrthoDB" id="10253869at2759"/>
<sequence length="171" mass="20001">MLDSGRPFLVSHHENLTKHYGEFYEEINHLVMALHDHLGIRRGDVVGIWSGNVYDWIVIQYACLRLGAILCTANPFYKSFELDYAIRKGEMKALFMPGKQSRQDFVNNYSKIIHETLHNKSENEELPLHLKNIISIDGERYGENDFPSDLQIKTFELNKLKQYNKELDRSI</sequence>
<evidence type="ECO:0000256" key="1">
    <source>
        <dbReference type="ARBA" id="ARBA00006432"/>
    </source>
</evidence>
<comment type="function">
    <text evidence="3">Acyl-CoA synthases catalyze the initial reaction in fatty acid metabolism, by forming a thioester with CoA. Has some preference toward medium-chain substrates. Plays a role in adipocyte differentiation.</text>
</comment>
<dbReference type="GO" id="GO:0031956">
    <property type="term" value="F:medium-chain fatty acid-CoA ligase activity"/>
    <property type="evidence" value="ECO:0007669"/>
    <property type="project" value="UniProtKB-EC"/>
</dbReference>
<comment type="catalytic activity">
    <reaction evidence="5">
        <text>octanoate + ATP + CoA = octanoyl-CoA + AMP + diphosphate</text>
        <dbReference type="Rhea" id="RHEA:33631"/>
        <dbReference type="ChEBI" id="CHEBI:25646"/>
        <dbReference type="ChEBI" id="CHEBI:30616"/>
        <dbReference type="ChEBI" id="CHEBI:33019"/>
        <dbReference type="ChEBI" id="CHEBI:57287"/>
        <dbReference type="ChEBI" id="CHEBI:57386"/>
        <dbReference type="ChEBI" id="CHEBI:456215"/>
    </reaction>
</comment>
<keyword evidence="9" id="KW-1185">Reference proteome</keyword>